<feature type="transmembrane region" description="Helical" evidence="1">
    <location>
        <begin position="80"/>
        <end position="102"/>
    </location>
</feature>
<evidence type="ECO:0000313" key="3">
    <source>
        <dbReference type="Proteomes" id="UP000664495"/>
    </source>
</evidence>
<gene>
    <name evidence="2" type="ORF">JZO85_12510</name>
</gene>
<keyword evidence="1" id="KW-0472">Membrane</keyword>
<evidence type="ECO:0000313" key="2">
    <source>
        <dbReference type="EMBL" id="MBO0453099.1"/>
    </source>
</evidence>
<evidence type="ECO:0000256" key="1">
    <source>
        <dbReference type="SAM" id="Phobius"/>
    </source>
</evidence>
<keyword evidence="1" id="KW-1133">Transmembrane helix</keyword>
<reference evidence="2 3" key="1">
    <citation type="submission" date="2021-03" db="EMBL/GenBank/DDBJ databases">
        <title>Enterococcal diversity collection.</title>
        <authorList>
            <person name="Gilmore M.S."/>
            <person name="Schwartzman J."/>
            <person name="Van Tyne D."/>
            <person name="Martin M."/>
            <person name="Earl A.M."/>
            <person name="Manson A.L."/>
            <person name="Straub T."/>
            <person name="Salamzade R."/>
            <person name="Saavedra J."/>
            <person name="Lebreton F."/>
            <person name="Prichula J."/>
            <person name="Schaufler K."/>
            <person name="Gaca A."/>
            <person name="Sgardioli B."/>
            <person name="Wagenaar J."/>
            <person name="Strong T."/>
        </authorList>
    </citation>
    <scope>NUCLEOTIDE SEQUENCE [LARGE SCALE GENOMIC DNA]</scope>
    <source>
        <strain evidence="2 3">MJM16</strain>
    </source>
</reference>
<comment type="caution">
    <text evidence="2">The sequence shown here is derived from an EMBL/GenBank/DDBJ whole genome shotgun (WGS) entry which is preliminary data.</text>
</comment>
<dbReference type="EMBL" id="JAFLVR010000028">
    <property type="protein sequence ID" value="MBO0453099.1"/>
    <property type="molecule type" value="Genomic_DNA"/>
</dbReference>
<sequence length="142" mass="15333">MFHVFLVLPLFIFAFFMLATMISAIVILVASAVGGASVALLVKNKDAKRLLFVGISIIAFIAGLFLVPFILIYSNLSGNLFLPLEICLLICIAVLSFLGIRFTNTIEVKAGKTILKGIFFVVLFLAVVGAISMPIIVSFFSV</sequence>
<proteinExistence type="predicted"/>
<feature type="transmembrane region" description="Helical" evidence="1">
    <location>
        <begin position="114"/>
        <end position="140"/>
    </location>
</feature>
<protein>
    <submittedName>
        <fullName evidence="2">Uncharacterized protein</fullName>
    </submittedName>
</protein>
<feature type="transmembrane region" description="Helical" evidence="1">
    <location>
        <begin position="6"/>
        <end position="38"/>
    </location>
</feature>
<keyword evidence="1" id="KW-0812">Transmembrane</keyword>
<keyword evidence="3" id="KW-1185">Reference proteome</keyword>
<accession>A0ABS3HI16</accession>
<dbReference type="RefSeq" id="WP_207108872.1">
    <property type="nucleotide sequence ID" value="NZ_JAFLVR010000028.1"/>
</dbReference>
<organism evidence="2 3">
    <name type="scientific">Candidatus Enterococcus murrayae</name>
    <dbReference type="NCBI Taxonomy" id="2815321"/>
    <lineage>
        <taxon>Bacteria</taxon>
        <taxon>Bacillati</taxon>
        <taxon>Bacillota</taxon>
        <taxon>Bacilli</taxon>
        <taxon>Lactobacillales</taxon>
        <taxon>Enterococcaceae</taxon>
        <taxon>Enterococcus</taxon>
    </lineage>
</organism>
<name>A0ABS3HI16_9ENTE</name>
<feature type="transmembrane region" description="Helical" evidence="1">
    <location>
        <begin position="50"/>
        <end position="74"/>
    </location>
</feature>
<dbReference type="Proteomes" id="UP000664495">
    <property type="component" value="Unassembled WGS sequence"/>
</dbReference>